<keyword evidence="2" id="KW-1185">Reference proteome</keyword>
<reference evidence="1 2" key="1">
    <citation type="submission" date="2016-03" db="EMBL/GenBank/DDBJ databases">
        <title>Whole genome sequencing of Grifola frondosa 9006-11.</title>
        <authorList>
            <person name="Min B."/>
            <person name="Park H."/>
            <person name="Kim J.-G."/>
            <person name="Cho H."/>
            <person name="Oh Y.-L."/>
            <person name="Kong W.-S."/>
            <person name="Choi I.-G."/>
        </authorList>
    </citation>
    <scope>NUCLEOTIDE SEQUENCE [LARGE SCALE GENOMIC DNA]</scope>
    <source>
        <strain evidence="1 2">9006-11</strain>
    </source>
</reference>
<organism evidence="1 2">
    <name type="scientific">Grifola frondosa</name>
    <name type="common">Maitake</name>
    <name type="synonym">Polyporus frondosus</name>
    <dbReference type="NCBI Taxonomy" id="5627"/>
    <lineage>
        <taxon>Eukaryota</taxon>
        <taxon>Fungi</taxon>
        <taxon>Dikarya</taxon>
        <taxon>Basidiomycota</taxon>
        <taxon>Agaricomycotina</taxon>
        <taxon>Agaricomycetes</taxon>
        <taxon>Polyporales</taxon>
        <taxon>Grifolaceae</taxon>
        <taxon>Grifola</taxon>
    </lineage>
</organism>
<evidence type="ECO:0000313" key="2">
    <source>
        <dbReference type="Proteomes" id="UP000092993"/>
    </source>
</evidence>
<dbReference type="AlphaFoldDB" id="A0A1C7M2H8"/>
<proteinExistence type="predicted"/>
<sequence>MATEGQKTGGDSDGRGRTSCYLRLGTSGLSRRGPYFSSFQLVAFSLWPRFNFQEGLCRTIFKRYEFEFDDLQMIDYRTASAITHKVVNTYKGLRYKGAQKRS</sequence>
<protein>
    <submittedName>
        <fullName evidence="1">Uncharacterized protein</fullName>
    </submittedName>
</protein>
<comment type="caution">
    <text evidence="1">The sequence shown here is derived from an EMBL/GenBank/DDBJ whole genome shotgun (WGS) entry which is preliminary data.</text>
</comment>
<accession>A0A1C7M2H8</accession>
<evidence type="ECO:0000313" key="1">
    <source>
        <dbReference type="EMBL" id="OBZ71072.1"/>
    </source>
</evidence>
<name>A0A1C7M2H8_GRIFR</name>
<gene>
    <name evidence="1" type="ORF">A0H81_08994</name>
</gene>
<dbReference type="EMBL" id="LUGG01000012">
    <property type="protein sequence ID" value="OBZ71072.1"/>
    <property type="molecule type" value="Genomic_DNA"/>
</dbReference>
<dbReference type="Proteomes" id="UP000092993">
    <property type="component" value="Unassembled WGS sequence"/>
</dbReference>